<dbReference type="InterPro" id="IPR023459">
    <property type="entry name" value="Tscrpt_elong_fac_GreA/B_fam"/>
</dbReference>
<sequence length="137" mass="14659">MSSAPAIIVSSRDHARLDALLESPAYRHTPAARALMEEMLRAEVREPQDMPADVVTMNATVTCVDELGGETHRLTLVYPDQADAGAGRISVLAPVGSALLGLSVGQRIDWETPDGRKLRLRVTEVHPPAAPADGADR</sequence>
<dbReference type="GO" id="GO:0016301">
    <property type="term" value="F:kinase activity"/>
    <property type="evidence" value="ECO:0007669"/>
    <property type="project" value="UniProtKB-KW"/>
</dbReference>
<feature type="domain" description="Transcription elongation factor GreA/GreB C-terminal" evidence="1">
    <location>
        <begin position="51"/>
        <end position="126"/>
    </location>
</feature>
<organism evidence="3 4">
    <name type="scientific">Rehaibacterium terrae</name>
    <dbReference type="NCBI Taxonomy" id="1341696"/>
    <lineage>
        <taxon>Bacteria</taxon>
        <taxon>Pseudomonadati</taxon>
        <taxon>Pseudomonadota</taxon>
        <taxon>Gammaproteobacteria</taxon>
        <taxon>Lysobacterales</taxon>
        <taxon>Lysobacteraceae</taxon>
        <taxon>Rehaibacterium</taxon>
    </lineage>
</organism>
<evidence type="ECO:0000313" key="4">
    <source>
        <dbReference type="Proteomes" id="UP000519004"/>
    </source>
</evidence>
<dbReference type="Gene3D" id="3.10.50.30">
    <property type="entry name" value="Transcription elongation factor, GreA/GreB, C-terminal domain"/>
    <property type="match status" value="1"/>
</dbReference>
<dbReference type="GO" id="GO:0070063">
    <property type="term" value="F:RNA polymerase binding"/>
    <property type="evidence" value="ECO:0007669"/>
    <property type="project" value="InterPro"/>
</dbReference>
<gene>
    <name evidence="3" type="ORF">HNQ58_002440</name>
</gene>
<dbReference type="Pfam" id="PF01272">
    <property type="entry name" value="GreA_GreB"/>
    <property type="match status" value="1"/>
</dbReference>
<dbReference type="Pfam" id="PF14760">
    <property type="entry name" value="Rnk_N"/>
    <property type="match status" value="1"/>
</dbReference>
<dbReference type="Gene3D" id="1.10.286.20">
    <property type="match status" value="1"/>
</dbReference>
<dbReference type="Proteomes" id="UP000519004">
    <property type="component" value="Unassembled WGS sequence"/>
</dbReference>
<dbReference type="GO" id="GO:0032784">
    <property type="term" value="P:regulation of DNA-templated transcription elongation"/>
    <property type="evidence" value="ECO:0007669"/>
    <property type="project" value="InterPro"/>
</dbReference>
<dbReference type="PANTHER" id="PTHR30437:SF5">
    <property type="entry name" value="REGULATOR OF NUCLEOSIDE DIPHOSPHATE KINASE"/>
    <property type="match status" value="1"/>
</dbReference>
<name>A0A7W7Y1Z8_9GAMM</name>
<dbReference type="EMBL" id="JACHHX010000021">
    <property type="protein sequence ID" value="MBB5016525.1"/>
    <property type="molecule type" value="Genomic_DNA"/>
</dbReference>
<proteinExistence type="predicted"/>
<accession>A0A7W7Y1Z8</accession>
<dbReference type="GO" id="GO:0006354">
    <property type="term" value="P:DNA-templated transcription elongation"/>
    <property type="evidence" value="ECO:0007669"/>
    <property type="project" value="TreeGrafter"/>
</dbReference>
<reference evidence="3 4" key="1">
    <citation type="submission" date="2020-08" db="EMBL/GenBank/DDBJ databases">
        <title>Genomic Encyclopedia of Type Strains, Phase IV (KMG-IV): sequencing the most valuable type-strain genomes for metagenomic binning, comparative biology and taxonomic classification.</title>
        <authorList>
            <person name="Goeker M."/>
        </authorList>
    </citation>
    <scope>NUCLEOTIDE SEQUENCE [LARGE SCALE GENOMIC DNA]</scope>
    <source>
        <strain evidence="3 4">DSM 25897</strain>
    </source>
</reference>
<dbReference type="AlphaFoldDB" id="A0A7W7Y1Z8"/>
<evidence type="ECO:0000259" key="1">
    <source>
        <dbReference type="Pfam" id="PF01272"/>
    </source>
</evidence>
<protein>
    <submittedName>
        <fullName evidence="3">Regulator of nucleoside diphosphate kinase</fullName>
    </submittedName>
</protein>
<keyword evidence="4" id="KW-1185">Reference proteome</keyword>
<evidence type="ECO:0000313" key="3">
    <source>
        <dbReference type="EMBL" id="MBB5016525.1"/>
    </source>
</evidence>
<comment type="caution">
    <text evidence="3">The sequence shown here is derived from an EMBL/GenBank/DDBJ whole genome shotgun (WGS) entry which is preliminary data.</text>
</comment>
<dbReference type="PANTHER" id="PTHR30437">
    <property type="entry name" value="TRANSCRIPTION ELONGATION FACTOR GREA"/>
    <property type="match status" value="1"/>
</dbReference>
<dbReference type="SUPFAM" id="SSF54534">
    <property type="entry name" value="FKBP-like"/>
    <property type="match status" value="1"/>
</dbReference>
<keyword evidence="3" id="KW-0418">Kinase</keyword>
<dbReference type="InterPro" id="IPR036953">
    <property type="entry name" value="GreA/GreB_C_sf"/>
</dbReference>
<dbReference type="NCBIfam" id="NF004396">
    <property type="entry name" value="PRK05753.1"/>
    <property type="match status" value="1"/>
</dbReference>
<dbReference type="RefSeq" id="WP_183949189.1">
    <property type="nucleotide sequence ID" value="NZ_JACHHX010000021.1"/>
</dbReference>
<dbReference type="InterPro" id="IPR001437">
    <property type="entry name" value="Tscrpt_elong_fac_GreA/B_C"/>
</dbReference>
<dbReference type="InterPro" id="IPR029462">
    <property type="entry name" value="Rnk_N"/>
</dbReference>
<feature type="domain" description="Regulator of nucleoside diphosphate kinase N-terminal" evidence="2">
    <location>
        <begin position="5"/>
        <end position="44"/>
    </location>
</feature>
<dbReference type="GO" id="GO:0003677">
    <property type="term" value="F:DNA binding"/>
    <property type="evidence" value="ECO:0007669"/>
    <property type="project" value="InterPro"/>
</dbReference>
<evidence type="ECO:0000259" key="2">
    <source>
        <dbReference type="Pfam" id="PF14760"/>
    </source>
</evidence>
<keyword evidence="3" id="KW-0808">Transferase</keyword>